<dbReference type="PANTHER" id="PTHR30576">
    <property type="entry name" value="COLANIC BIOSYNTHESIS UDP-GLUCOSE LIPID CARRIER TRANSFERASE"/>
    <property type="match status" value="1"/>
</dbReference>
<keyword evidence="2" id="KW-0812">Transmembrane</keyword>
<accession>A0A1M6K7U8</accession>
<evidence type="ECO:0000313" key="4">
    <source>
        <dbReference type="EMBL" id="SHJ54983.1"/>
    </source>
</evidence>
<dbReference type="InterPro" id="IPR003362">
    <property type="entry name" value="Bact_transf"/>
</dbReference>
<proteinExistence type="inferred from homology"/>
<dbReference type="AlphaFoldDB" id="A0A1M6K7U8"/>
<evidence type="ECO:0000256" key="1">
    <source>
        <dbReference type="ARBA" id="ARBA00006464"/>
    </source>
</evidence>
<keyword evidence="2" id="KW-0472">Membrane</keyword>
<dbReference type="Pfam" id="PF02397">
    <property type="entry name" value="Bac_transf"/>
    <property type="match status" value="1"/>
</dbReference>
<dbReference type="RefSeq" id="WP_073189281.1">
    <property type="nucleotide sequence ID" value="NZ_FQZG01000057.1"/>
</dbReference>
<dbReference type="OrthoDB" id="9808602at2"/>
<keyword evidence="5" id="KW-1185">Reference proteome</keyword>
<comment type="similarity">
    <text evidence="1">Belongs to the bacterial sugar transferase family.</text>
</comment>
<dbReference type="EMBL" id="FQZG01000057">
    <property type="protein sequence ID" value="SHJ54983.1"/>
    <property type="molecule type" value="Genomic_DNA"/>
</dbReference>
<organism evidence="4 5">
    <name type="scientific">Tessaracoccus bendigoensis DSM 12906</name>
    <dbReference type="NCBI Taxonomy" id="1123357"/>
    <lineage>
        <taxon>Bacteria</taxon>
        <taxon>Bacillati</taxon>
        <taxon>Actinomycetota</taxon>
        <taxon>Actinomycetes</taxon>
        <taxon>Propionibacteriales</taxon>
        <taxon>Propionibacteriaceae</taxon>
        <taxon>Tessaracoccus</taxon>
    </lineage>
</organism>
<keyword evidence="2" id="KW-1133">Transmembrane helix</keyword>
<feature type="transmembrane region" description="Helical" evidence="2">
    <location>
        <begin position="27"/>
        <end position="50"/>
    </location>
</feature>
<gene>
    <name evidence="4" type="ORF">SAMN02745244_02756</name>
</gene>
<feature type="domain" description="Bacterial sugar transferase" evidence="3">
    <location>
        <begin position="22"/>
        <end position="203"/>
    </location>
</feature>
<dbReference type="PANTHER" id="PTHR30576:SF0">
    <property type="entry name" value="UNDECAPRENYL-PHOSPHATE N-ACETYLGALACTOSAMINYL 1-PHOSPHATE TRANSFERASE-RELATED"/>
    <property type="match status" value="1"/>
</dbReference>
<name>A0A1M6K7U8_9ACTN</name>
<reference evidence="4 5" key="1">
    <citation type="submission" date="2016-11" db="EMBL/GenBank/DDBJ databases">
        <authorList>
            <person name="Jaros S."/>
            <person name="Januszkiewicz K."/>
            <person name="Wedrychowicz H."/>
        </authorList>
    </citation>
    <scope>NUCLEOTIDE SEQUENCE [LARGE SCALE GENOMIC DNA]</scope>
    <source>
        <strain evidence="4 5">DSM 12906</strain>
    </source>
</reference>
<sequence>MTAQDPRHDSTGRRPAVGLALKRLIDVVASGAVLLLIWPVLLIIALWVRLDSRGPALFRQVRVGKGMENFRILKFRTMTHRPNPTTEQAHQQVITEGADPRITRAGRFLRSSSLDELPQLINILRGDMSLIGPRPIIPAQLAAMPTQRMDRFEVRPGLTGLAQTRGRRGLDWLKQLGYDSEYVRTRSLWLDIRIVVATVKVVLTGSGVYGGEGSNWRAHLTPATPGPERAEQ</sequence>
<evidence type="ECO:0000256" key="2">
    <source>
        <dbReference type="SAM" id="Phobius"/>
    </source>
</evidence>
<dbReference type="Proteomes" id="UP000184512">
    <property type="component" value="Unassembled WGS sequence"/>
</dbReference>
<evidence type="ECO:0000259" key="3">
    <source>
        <dbReference type="Pfam" id="PF02397"/>
    </source>
</evidence>
<dbReference type="GO" id="GO:0016780">
    <property type="term" value="F:phosphotransferase activity, for other substituted phosphate groups"/>
    <property type="evidence" value="ECO:0007669"/>
    <property type="project" value="TreeGrafter"/>
</dbReference>
<evidence type="ECO:0000313" key="5">
    <source>
        <dbReference type="Proteomes" id="UP000184512"/>
    </source>
</evidence>
<protein>
    <submittedName>
        <fullName evidence="4">Sugar transferase involved in LPS biosynthesis (Colanic, teichoic acid)</fullName>
    </submittedName>
</protein>
<dbReference type="STRING" id="1123357.SAMN02745244_02756"/>
<keyword evidence="4" id="KW-0808">Transferase</keyword>